<evidence type="ECO:0000313" key="13">
    <source>
        <dbReference type="EMBL" id="KAF2900617.1"/>
    </source>
</evidence>
<name>A0A8K0DBP1_IGNLU</name>
<dbReference type="AlphaFoldDB" id="A0A8K0DBP1"/>
<dbReference type="GO" id="GO:0052650">
    <property type="term" value="F:all-trans-retinol dehydrogenase (NADP+) activity"/>
    <property type="evidence" value="ECO:0007669"/>
    <property type="project" value="UniProtKB-ARBA"/>
</dbReference>
<comment type="function">
    <text evidence="9">Catalyzes the reduction of all-trans-retinal to all-trans-retinol in the presence of NADPH.</text>
</comment>
<keyword evidence="5" id="KW-1133">Transmembrane helix</keyword>
<evidence type="ECO:0000256" key="1">
    <source>
        <dbReference type="ARBA" id="ARBA00004141"/>
    </source>
</evidence>
<evidence type="ECO:0000256" key="3">
    <source>
        <dbReference type="ARBA" id="ARBA00022692"/>
    </source>
</evidence>
<evidence type="ECO:0000256" key="11">
    <source>
        <dbReference type="ARBA" id="ARBA00082544"/>
    </source>
</evidence>
<sequence>MFQIIGNIICSILKLLWLVGKTIFRLIIPVTPKSVRGEIALITGAANGIGRELALQYASQGAIVVCWDIDEKGNLETVERIRKLGYPPAYAYACNIANREEVMEMADKVRKDVGNVTILINNAGIFRSLSFLDLTSADIQQTININVVAHFWMLQAFLPAMIKHNHGHIVATCSVAGLIGVKTLTSYCASKFAIRGFMEALRQDLRADGNCNIKITCVYPFIVNTAMYDSKTVVVKLPKVTPVYEPKYVAKYIMNAQRCDVSETTIPKYMLHIINFTRY</sequence>
<evidence type="ECO:0000256" key="5">
    <source>
        <dbReference type="ARBA" id="ARBA00022989"/>
    </source>
</evidence>
<dbReference type="OrthoDB" id="5840532at2759"/>
<comment type="caution">
    <text evidence="13">The sequence shown here is derived from an EMBL/GenBank/DDBJ whole genome shotgun (WGS) entry which is preliminary data.</text>
</comment>
<evidence type="ECO:0000256" key="12">
    <source>
        <dbReference type="RuleBase" id="RU000363"/>
    </source>
</evidence>
<dbReference type="PRINTS" id="PR00081">
    <property type="entry name" value="GDHRDH"/>
</dbReference>
<dbReference type="PANTHER" id="PTHR24322:SF736">
    <property type="entry name" value="RETINOL DEHYDROGENASE 10"/>
    <property type="match status" value="1"/>
</dbReference>
<dbReference type="InterPro" id="IPR020904">
    <property type="entry name" value="Sc_DH/Rdtase_CS"/>
</dbReference>
<keyword evidence="6" id="KW-0560">Oxidoreductase</keyword>
<keyword evidence="8" id="KW-0472">Membrane</keyword>
<accession>A0A8K0DBP1</accession>
<evidence type="ECO:0000256" key="8">
    <source>
        <dbReference type="ARBA" id="ARBA00023136"/>
    </source>
</evidence>
<evidence type="ECO:0000256" key="10">
    <source>
        <dbReference type="ARBA" id="ARBA00068717"/>
    </source>
</evidence>
<dbReference type="CDD" id="cd05339">
    <property type="entry name" value="17beta-HSDXI-like_SDR_c"/>
    <property type="match status" value="1"/>
</dbReference>
<comment type="similarity">
    <text evidence="2 12">Belongs to the short-chain dehydrogenases/reductases (SDR) family.</text>
</comment>
<evidence type="ECO:0000256" key="4">
    <source>
        <dbReference type="ARBA" id="ARBA00022857"/>
    </source>
</evidence>
<dbReference type="GO" id="GO:0005811">
    <property type="term" value="C:lipid droplet"/>
    <property type="evidence" value="ECO:0007669"/>
    <property type="project" value="TreeGrafter"/>
</dbReference>
<dbReference type="SUPFAM" id="SSF51735">
    <property type="entry name" value="NAD(P)-binding Rossmann-fold domains"/>
    <property type="match status" value="1"/>
</dbReference>
<feature type="non-terminal residue" evidence="13">
    <location>
        <position position="1"/>
    </location>
</feature>
<keyword evidence="14" id="KW-1185">Reference proteome</keyword>
<dbReference type="GO" id="GO:0016020">
    <property type="term" value="C:membrane"/>
    <property type="evidence" value="ECO:0007669"/>
    <property type="project" value="UniProtKB-SubCell"/>
</dbReference>
<dbReference type="FunFam" id="3.40.50.720:FF:000131">
    <property type="entry name" value="Short-chain dehydrogenase/reductase 3"/>
    <property type="match status" value="1"/>
</dbReference>
<comment type="subcellular location">
    <subcellularLocation>
        <location evidence="1">Membrane</location>
        <topology evidence="1">Multi-pass membrane protein</topology>
    </subcellularLocation>
</comment>
<evidence type="ECO:0000256" key="7">
    <source>
        <dbReference type="ARBA" id="ARBA00023098"/>
    </source>
</evidence>
<keyword evidence="7" id="KW-0443">Lipid metabolism</keyword>
<dbReference type="Gene3D" id="3.40.50.720">
    <property type="entry name" value="NAD(P)-binding Rossmann-like Domain"/>
    <property type="match status" value="1"/>
</dbReference>
<evidence type="ECO:0000256" key="6">
    <source>
        <dbReference type="ARBA" id="ARBA00023002"/>
    </source>
</evidence>
<dbReference type="EMBL" id="VTPC01002088">
    <property type="protein sequence ID" value="KAF2900617.1"/>
    <property type="molecule type" value="Genomic_DNA"/>
</dbReference>
<gene>
    <name evidence="13" type="ORF">ILUMI_05572</name>
</gene>
<evidence type="ECO:0000256" key="9">
    <source>
        <dbReference type="ARBA" id="ARBA00059620"/>
    </source>
</evidence>
<dbReference type="Pfam" id="PF00106">
    <property type="entry name" value="adh_short"/>
    <property type="match status" value="1"/>
</dbReference>
<organism evidence="13 14">
    <name type="scientific">Ignelater luminosus</name>
    <name type="common">Cucubano</name>
    <name type="synonym">Pyrophorus luminosus</name>
    <dbReference type="NCBI Taxonomy" id="2038154"/>
    <lineage>
        <taxon>Eukaryota</taxon>
        <taxon>Metazoa</taxon>
        <taxon>Ecdysozoa</taxon>
        <taxon>Arthropoda</taxon>
        <taxon>Hexapoda</taxon>
        <taxon>Insecta</taxon>
        <taxon>Pterygota</taxon>
        <taxon>Neoptera</taxon>
        <taxon>Endopterygota</taxon>
        <taxon>Coleoptera</taxon>
        <taxon>Polyphaga</taxon>
        <taxon>Elateriformia</taxon>
        <taxon>Elateroidea</taxon>
        <taxon>Elateridae</taxon>
        <taxon>Agrypninae</taxon>
        <taxon>Pyrophorini</taxon>
        <taxon>Ignelater</taxon>
    </lineage>
</organism>
<evidence type="ECO:0000313" key="14">
    <source>
        <dbReference type="Proteomes" id="UP000801492"/>
    </source>
</evidence>
<dbReference type="PROSITE" id="PS00061">
    <property type="entry name" value="ADH_SHORT"/>
    <property type="match status" value="1"/>
</dbReference>
<dbReference type="PRINTS" id="PR00080">
    <property type="entry name" value="SDRFAMILY"/>
</dbReference>
<proteinExistence type="inferred from homology"/>
<keyword evidence="3" id="KW-0812">Transmembrane</keyword>
<reference evidence="13" key="1">
    <citation type="submission" date="2019-08" db="EMBL/GenBank/DDBJ databases">
        <title>The genome of the North American firefly Photinus pyralis.</title>
        <authorList>
            <consortium name="Photinus pyralis genome working group"/>
            <person name="Fallon T.R."/>
            <person name="Sander Lower S.E."/>
            <person name="Weng J.-K."/>
        </authorList>
    </citation>
    <scope>NUCLEOTIDE SEQUENCE</scope>
    <source>
        <strain evidence="13">TRF0915ILg1</strain>
        <tissue evidence="13">Whole body</tissue>
    </source>
</reference>
<dbReference type="Proteomes" id="UP000801492">
    <property type="component" value="Unassembled WGS sequence"/>
</dbReference>
<keyword evidence="4" id="KW-0521">NADP</keyword>
<dbReference type="PANTHER" id="PTHR24322">
    <property type="entry name" value="PKSB"/>
    <property type="match status" value="1"/>
</dbReference>
<dbReference type="InterPro" id="IPR036291">
    <property type="entry name" value="NAD(P)-bd_dom_sf"/>
</dbReference>
<protein>
    <recommendedName>
        <fullName evidence="10">Short-chain dehydrogenase/reductase 3</fullName>
    </recommendedName>
    <alternativeName>
        <fullName evidence="11">Retinal short-chain dehydrogenase/reductase 1</fullName>
    </alternativeName>
</protein>
<evidence type="ECO:0000256" key="2">
    <source>
        <dbReference type="ARBA" id="ARBA00006484"/>
    </source>
</evidence>
<dbReference type="InterPro" id="IPR002347">
    <property type="entry name" value="SDR_fam"/>
</dbReference>